<proteinExistence type="predicted"/>
<organism evidence="2 3">
    <name type="scientific">Streptomyces silvisoli</name>
    <dbReference type="NCBI Taxonomy" id="3034235"/>
    <lineage>
        <taxon>Bacteria</taxon>
        <taxon>Bacillati</taxon>
        <taxon>Actinomycetota</taxon>
        <taxon>Actinomycetes</taxon>
        <taxon>Kitasatosporales</taxon>
        <taxon>Streptomycetaceae</taxon>
        <taxon>Streptomyces</taxon>
    </lineage>
</organism>
<evidence type="ECO:0000313" key="2">
    <source>
        <dbReference type="EMBL" id="MDF3289826.1"/>
    </source>
</evidence>
<dbReference type="RefSeq" id="WP_276093327.1">
    <property type="nucleotide sequence ID" value="NZ_JARJBC010000005.1"/>
</dbReference>
<protein>
    <recommendedName>
        <fullName evidence="4">DUF202 domain-containing protein</fullName>
    </recommendedName>
</protein>
<feature type="transmembrane region" description="Helical" evidence="1">
    <location>
        <begin position="37"/>
        <end position="54"/>
    </location>
</feature>
<dbReference type="Proteomes" id="UP001216579">
    <property type="component" value="Unassembled WGS sequence"/>
</dbReference>
<gene>
    <name evidence="2" type="ORF">P3G67_11365</name>
</gene>
<accession>A0ABT5ZJG9</accession>
<evidence type="ECO:0000256" key="1">
    <source>
        <dbReference type="SAM" id="Phobius"/>
    </source>
</evidence>
<keyword evidence="3" id="KW-1185">Reference proteome</keyword>
<name>A0ABT5ZJG9_9ACTN</name>
<comment type="caution">
    <text evidence="2">The sequence shown here is derived from an EMBL/GenBank/DDBJ whole genome shotgun (WGS) entry which is preliminary data.</text>
</comment>
<keyword evidence="1" id="KW-0812">Transmembrane</keyword>
<dbReference type="EMBL" id="JARJBC010000005">
    <property type="protein sequence ID" value="MDF3289826.1"/>
    <property type="molecule type" value="Genomic_DNA"/>
</dbReference>
<evidence type="ECO:0000313" key="3">
    <source>
        <dbReference type="Proteomes" id="UP001216579"/>
    </source>
</evidence>
<evidence type="ECO:0008006" key="4">
    <source>
        <dbReference type="Google" id="ProtNLM"/>
    </source>
</evidence>
<reference evidence="2 3" key="1">
    <citation type="submission" date="2023-03" db="EMBL/GenBank/DDBJ databases">
        <title>Draft genome sequence of Streptomyces sp. RB6PN23 isolated from peat swamp forest in Thailand.</title>
        <authorList>
            <person name="Klaysubun C."/>
            <person name="Duangmal K."/>
        </authorList>
    </citation>
    <scope>NUCLEOTIDE SEQUENCE [LARGE SCALE GENOMIC DNA]</scope>
    <source>
        <strain evidence="2 3">RB6PN23</strain>
    </source>
</reference>
<keyword evidence="1" id="KW-0472">Membrane</keyword>
<sequence>MSKFTWWIRLLGLAMAGGALALLVQHWSDGRPWPDAGVSAALLFVVALVIGLAARRHPRRHR</sequence>
<keyword evidence="1" id="KW-1133">Transmembrane helix</keyword>